<dbReference type="EMBL" id="JANEYG010000021">
    <property type="protein sequence ID" value="KAJ8918985.1"/>
    <property type="molecule type" value="Genomic_DNA"/>
</dbReference>
<dbReference type="SMART" id="SM00369">
    <property type="entry name" value="LRR_TYP"/>
    <property type="match status" value="3"/>
</dbReference>
<reference evidence="5 6" key="1">
    <citation type="journal article" date="2023" name="Insect Mol. Biol.">
        <title>Genome sequencing provides insights into the evolution of gene families encoding plant cell wall-degrading enzymes in longhorned beetles.</title>
        <authorList>
            <person name="Shin N.R."/>
            <person name="Okamura Y."/>
            <person name="Kirsch R."/>
            <person name="Pauchet Y."/>
        </authorList>
    </citation>
    <scope>NUCLEOTIDE SEQUENCE [LARGE SCALE GENOMIC DNA]</scope>
    <source>
        <strain evidence="5">EAD_L_NR</strain>
    </source>
</reference>
<evidence type="ECO:0000256" key="3">
    <source>
        <dbReference type="ARBA" id="ARBA00022737"/>
    </source>
</evidence>
<name>A0AAV8VXN3_9CUCU</name>
<dbReference type="Pfam" id="PF13855">
    <property type="entry name" value="LRR_8"/>
    <property type="match status" value="1"/>
</dbReference>
<dbReference type="InterPro" id="IPR050328">
    <property type="entry name" value="Dev_Immune_Receptor"/>
</dbReference>
<dbReference type="PANTHER" id="PTHR24373:SF370">
    <property type="entry name" value="FISH-LIPS, ISOFORM E"/>
    <property type="match status" value="1"/>
</dbReference>
<protein>
    <submittedName>
        <fullName evidence="5">Uncharacterized protein</fullName>
    </submittedName>
</protein>
<dbReference type="Gene3D" id="3.80.10.10">
    <property type="entry name" value="Ribonuclease Inhibitor"/>
    <property type="match status" value="1"/>
</dbReference>
<comment type="caution">
    <text evidence="5">The sequence shown here is derived from an EMBL/GenBank/DDBJ whole genome shotgun (WGS) entry which is preliminary data.</text>
</comment>
<dbReference type="SUPFAM" id="SSF52058">
    <property type="entry name" value="L domain-like"/>
    <property type="match status" value="1"/>
</dbReference>
<dbReference type="InterPro" id="IPR026906">
    <property type="entry name" value="LRR_5"/>
</dbReference>
<dbReference type="PANTHER" id="PTHR24373">
    <property type="entry name" value="SLIT RELATED LEUCINE-RICH REPEAT NEURONAL PROTEIN"/>
    <property type="match status" value="1"/>
</dbReference>
<dbReference type="GO" id="GO:0005615">
    <property type="term" value="C:extracellular space"/>
    <property type="evidence" value="ECO:0007669"/>
    <property type="project" value="TreeGrafter"/>
</dbReference>
<organism evidence="5 6">
    <name type="scientific">Exocentrus adspersus</name>
    <dbReference type="NCBI Taxonomy" id="1586481"/>
    <lineage>
        <taxon>Eukaryota</taxon>
        <taxon>Metazoa</taxon>
        <taxon>Ecdysozoa</taxon>
        <taxon>Arthropoda</taxon>
        <taxon>Hexapoda</taxon>
        <taxon>Insecta</taxon>
        <taxon>Pterygota</taxon>
        <taxon>Neoptera</taxon>
        <taxon>Endopterygota</taxon>
        <taxon>Coleoptera</taxon>
        <taxon>Polyphaga</taxon>
        <taxon>Cucujiformia</taxon>
        <taxon>Chrysomeloidea</taxon>
        <taxon>Cerambycidae</taxon>
        <taxon>Lamiinae</taxon>
        <taxon>Acanthocinini</taxon>
        <taxon>Exocentrus</taxon>
    </lineage>
</organism>
<dbReference type="AlphaFoldDB" id="A0AAV8VXN3"/>
<evidence type="ECO:0000313" key="5">
    <source>
        <dbReference type="EMBL" id="KAJ8918985.1"/>
    </source>
</evidence>
<proteinExistence type="predicted"/>
<keyword evidence="6" id="KW-1185">Reference proteome</keyword>
<feature type="signal peptide" evidence="4">
    <location>
        <begin position="1"/>
        <end position="19"/>
    </location>
</feature>
<keyword evidence="3" id="KW-0677">Repeat</keyword>
<gene>
    <name evidence="5" type="ORF">NQ315_016889</name>
</gene>
<dbReference type="Pfam" id="PF13306">
    <property type="entry name" value="LRR_5"/>
    <property type="match status" value="1"/>
</dbReference>
<evidence type="ECO:0000256" key="4">
    <source>
        <dbReference type="SAM" id="SignalP"/>
    </source>
</evidence>
<evidence type="ECO:0000256" key="1">
    <source>
        <dbReference type="ARBA" id="ARBA00022614"/>
    </source>
</evidence>
<dbReference type="InterPro" id="IPR001611">
    <property type="entry name" value="Leu-rich_rpt"/>
</dbReference>
<dbReference type="InterPro" id="IPR003591">
    <property type="entry name" value="Leu-rich_rpt_typical-subtyp"/>
</dbReference>
<keyword evidence="2 4" id="KW-0732">Signal</keyword>
<dbReference type="Proteomes" id="UP001159042">
    <property type="component" value="Unassembled WGS sequence"/>
</dbReference>
<keyword evidence="1" id="KW-0433">Leucine-rich repeat</keyword>
<evidence type="ECO:0000256" key="2">
    <source>
        <dbReference type="ARBA" id="ARBA00022729"/>
    </source>
</evidence>
<dbReference type="InterPro" id="IPR032675">
    <property type="entry name" value="LRR_dom_sf"/>
</dbReference>
<dbReference type="GO" id="GO:0031012">
    <property type="term" value="C:extracellular matrix"/>
    <property type="evidence" value="ECO:0007669"/>
    <property type="project" value="TreeGrafter"/>
</dbReference>
<evidence type="ECO:0000313" key="6">
    <source>
        <dbReference type="Proteomes" id="UP001159042"/>
    </source>
</evidence>
<sequence length="237" mass="26859">MKVNVLLFIITVAVYLTVGEVEEVKVLKKHSYYKISKERVTLRDVGLKQIELEAFKDATIRELIIIGNPLKEIRKGVFVNLSTHEVYLEECDISKIEAGAFHELHPLESYGIYYLSLSRNKLETIKKGVFTGTKFRKLILSYNKIATVEAGAFDGMVHLLEVDLEMNLLSKIGVGVFQNIPGPNRWVDLVFRSNRIKHIDPYAFENTTINNLYLDGNQLGTVSQSYFRGSTIGSLIS</sequence>
<feature type="chain" id="PRO_5043877434" evidence="4">
    <location>
        <begin position="20"/>
        <end position="237"/>
    </location>
</feature>
<accession>A0AAV8VXN3</accession>